<feature type="region of interest" description="Disordered" evidence="2">
    <location>
        <begin position="1"/>
        <end position="25"/>
    </location>
</feature>
<evidence type="ECO:0000256" key="1">
    <source>
        <dbReference type="ARBA" id="ARBA00022801"/>
    </source>
</evidence>
<organism evidence="5 6">
    <name type="scientific">Streptomyces luteolus</name>
    <dbReference type="NCBI Taxonomy" id="3043615"/>
    <lineage>
        <taxon>Bacteria</taxon>
        <taxon>Bacillati</taxon>
        <taxon>Actinomycetota</taxon>
        <taxon>Actinomycetes</taxon>
        <taxon>Kitasatosporales</taxon>
        <taxon>Streptomycetaceae</taxon>
        <taxon>Streptomyces</taxon>
    </lineage>
</organism>
<dbReference type="Gene3D" id="1.20.120.850">
    <property type="entry name" value="SWI2/SNF2 ATPases, N-terminal domain"/>
    <property type="match status" value="1"/>
</dbReference>
<keyword evidence="6" id="KW-1185">Reference proteome</keyword>
<dbReference type="CDD" id="cd18793">
    <property type="entry name" value="SF2_C_SNF"/>
    <property type="match status" value="1"/>
</dbReference>
<protein>
    <submittedName>
        <fullName evidence="5">SNF2-related protein</fullName>
    </submittedName>
</protein>
<dbReference type="Proteomes" id="UP001237105">
    <property type="component" value="Unassembled WGS sequence"/>
</dbReference>
<feature type="region of interest" description="Disordered" evidence="2">
    <location>
        <begin position="707"/>
        <end position="726"/>
    </location>
</feature>
<evidence type="ECO:0000313" key="5">
    <source>
        <dbReference type="EMBL" id="MDI3417467.1"/>
    </source>
</evidence>
<evidence type="ECO:0000313" key="6">
    <source>
        <dbReference type="Proteomes" id="UP001237105"/>
    </source>
</evidence>
<dbReference type="Pfam" id="PF00271">
    <property type="entry name" value="Helicase_C"/>
    <property type="match status" value="1"/>
</dbReference>
<dbReference type="InterPro" id="IPR001650">
    <property type="entry name" value="Helicase_C-like"/>
</dbReference>
<feature type="domain" description="Helicase C-terminal" evidence="4">
    <location>
        <begin position="802"/>
        <end position="956"/>
    </location>
</feature>
<comment type="caution">
    <text evidence="5">The sequence shown here is derived from an EMBL/GenBank/DDBJ whole genome shotgun (WGS) entry which is preliminary data.</text>
</comment>
<feature type="compositionally biased region" description="Low complexity" evidence="2">
    <location>
        <begin position="12"/>
        <end position="24"/>
    </location>
</feature>
<dbReference type="InterPro" id="IPR022138">
    <property type="entry name" value="DUF3670"/>
</dbReference>
<feature type="compositionally biased region" description="Basic and acidic residues" evidence="2">
    <location>
        <begin position="1"/>
        <end position="11"/>
    </location>
</feature>
<sequence>MTEVLDRREAGADPQAAGADPQAAGTDPRLRLAAVFLPATPPREGRVALWNPVGGPLPDAPGTPAELTVVRSRGAVVRRATAPALTLPVDAALPLLLAAHPSARPHPSAHPATACWGAAARLALRLVARGRLLPGLTADDQDAWRAGPLEGGDVEQLRAIAAALPYEGHAVPLEDAVPLQLPQPEALMRAFLDAVADSLPRTPAAPHSVGAPFAARAPQRLPQAREWAAEAAAGMDAGVRISLRLDLSGSDLFDRSDEDRTAGAAVVQVHSLADPTLVIDAVALWEGEGEEVFGPRARVDAALALRRAARVWPPLERLVERSSPDVLPLSETELYDLLGSAAARLGAAGVAVHWPRDLAQDLSAAAVVRSAPGSATDGTGFFEADQLLEFRWQLALGGDPLTEAEMDQLAESHRPVVRLRDQWVLVDPALVRKARKRELGLLDPVDALSVALTGTAEVDGEEVEAVPVGALAELRDRLTTGLAPAQPPPGLDAELRDYQLRGLAWLDLMTSLGLGGCLADDMGLGKTVTLIALHLRRARREPTLVVCPASLLGNWQREIARFAPGVPVRRYHGASRSLDDLDGGFVLTTYATMRTAAARLSEQTWGMVVADEAQHVKNPHSATAKALRTIPAPARIALTGTPVENNLSELWALLDWTTPGLLGPLKAFRSRHARAVEGGGAAGEDTAAVERLARLIRPFLLRRKKSDPGIVPELPPKTETDHPVPLSREQASLYEAVVRESMAAIEAAQGIARRGLVLKLLGALKQICNHPAQYLKESAGASGAVGRAGAVRLDGRSGKLDLLDELLDTILTEDGSTLIFTQYVGMAKLIAGHLEARAVPAELLHGGTPVAERERMVDRFQSGGTPVLVLSLKAAGTGLNLTRAGHVVHFDRWWNPAVEEQATDRAYRIGQTQPVQVHRLITEGTVEDRIAEMLASKRALADAVLGSGESALTELTDRELADLISLRRPA</sequence>
<dbReference type="InterPro" id="IPR027417">
    <property type="entry name" value="P-loop_NTPase"/>
</dbReference>
<dbReference type="Gene3D" id="3.40.50.10810">
    <property type="entry name" value="Tandem AAA-ATPase domain"/>
    <property type="match status" value="1"/>
</dbReference>
<dbReference type="InterPro" id="IPR049730">
    <property type="entry name" value="SNF2/RAD54-like_C"/>
</dbReference>
<dbReference type="Pfam" id="PF00176">
    <property type="entry name" value="SNF2-rel_dom"/>
    <property type="match status" value="1"/>
</dbReference>
<dbReference type="SMART" id="SM00490">
    <property type="entry name" value="HELICc"/>
    <property type="match status" value="1"/>
</dbReference>
<dbReference type="PROSITE" id="PS51192">
    <property type="entry name" value="HELICASE_ATP_BIND_1"/>
    <property type="match status" value="1"/>
</dbReference>
<evidence type="ECO:0000256" key="2">
    <source>
        <dbReference type="SAM" id="MobiDB-lite"/>
    </source>
</evidence>
<accession>A0ABT6SPD6</accession>
<evidence type="ECO:0000259" key="4">
    <source>
        <dbReference type="PROSITE" id="PS51194"/>
    </source>
</evidence>
<reference evidence="5 6" key="1">
    <citation type="submission" date="2023-05" db="EMBL/GenBank/DDBJ databases">
        <title>Draft genome sequence of Streptomyces sp. B-S-A12 isolated from a cave soil in Thailand.</title>
        <authorList>
            <person name="Chamroensaksri N."/>
            <person name="Muangham S."/>
        </authorList>
    </citation>
    <scope>NUCLEOTIDE SEQUENCE [LARGE SCALE GENOMIC DNA]</scope>
    <source>
        <strain evidence="5 6">B-S-A12</strain>
    </source>
</reference>
<gene>
    <name evidence="5" type="ORF">QIT00_02625</name>
</gene>
<evidence type="ECO:0000259" key="3">
    <source>
        <dbReference type="PROSITE" id="PS51192"/>
    </source>
</evidence>
<proteinExistence type="predicted"/>
<dbReference type="InterPro" id="IPR038718">
    <property type="entry name" value="SNF2-like_sf"/>
</dbReference>
<feature type="domain" description="Helicase ATP-binding" evidence="3">
    <location>
        <begin position="507"/>
        <end position="660"/>
    </location>
</feature>
<dbReference type="InterPro" id="IPR000330">
    <property type="entry name" value="SNF2_N"/>
</dbReference>
<dbReference type="PANTHER" id="PTHR10799">
    <property type="entry name" value="SNF2/RAD54 HELICASE FAMILY"/>
    <property type="match status" value="1"/>
</dbReference>
<dbReference type="Gene3D" id="3.40.50.300">
    <property type="entry name" value="P-loop containing nucleotide triphosphate hydrolases"/>
    <property type="match status" value="1"/>
</dbReference>
<dbReference type="PROSITE" id="PS51194">
    <property type="entry name" value="HELICASE_CTER"/>
    <property type="match status" value="1"/>
</dbReference>
<dbReference type="InterPro" id="IPR014001">
    <property type="entry name" value="Helicase_ATP-bd"/>
</dbReference>
<dbReference type="SUPFAM" id="SSF52540">
    <property type="entry name" value="P-loop containing nucleoside triphosphate hydrolases"/>
    <property type="match status" value="2"/>
</dbReference>
<name>A0ABT6SPD6_9ACTN</name>
<dbReference type="Pfam" id="PF12419">
    <property type="entry name" value="DUF3670"/>
    <property type="match status" value="1"/>
</dbReference>
<dbReference type="SMART" id="SM00487">
    <property type="entry name" value="DEXDc"/>
    <property type="match status" value="1"/>
</dbReference>
<keyword evidence="1" id="KW-0378">Hydrolase</keyword>
<dbReference type="EMBL" id="JASCIS010000002">
    <property type="protein sequence ID" value="MDI3417467.1"/>
    <property type="molecule type" value="Genomic_DNA"/>
</dbReference>
<dbReference type="RefSeq" id="WP_282533382.1">
    <property type="nucleotide sequence ID" value="NZ_JASCIS010000002.1"/>
</dbReference>